<feature type="region of interest" description="Disordered" evidence="5">
    <location>
        <begin position="1412"/>
        <end position="1433"/>
    </location>
</feature>
<keyword evidence="4" id="KW-0863">Zinc-finger</keyword>
<proteinExistence type="predicted"/>
<dbReference type="SUPFAM" id="SSF56672">
    <property type="entry name" value="DNA/RNA polymerases"/>
    <property type="match status" value="1"/>
</dbReference>
<feature type="region of interest" description="Disordered" evidence="5">
    <location>
        <begin position="332"/>
        <end position="354"/>
    </location>
</feature>
<keyword evidence="3" id="KW-0245">EGF-like domain</keyword>
<feature type="domain" description="C3H1-type" evidence="8">
    <location>
        <begin position="559"/>
        <end position="587"/>
    </location>
</feature>
<dbReference type="InterPro" id="IPR012337">
    <property type="entry name" value="RNaseH-like_sf"/>
</dbReference>
<keyword evidence="6" id="KW-1133">Transmembrane helix</keyword>
<dbReference type="PROSITE" id="PS50103">
    <property type="entry name" value="ZF_C3H1"/>
    <property type="match status" value="1"/>
</dbReference>
<keyword evidence="4" id="KW-0862">Zinc</keyword>
<feature type="compositionally biased region" description="Pro residues" evidence="5">
    <location>
        <begin position="1421"/>
        <end position="1433"/>
    </location>
</feature>
<feature type="transmembrane region" description="Helical" evidence="6">
    <location>
        <begin position="2401"/>
        <end position="2428"/>
    </location>
</feature>
<feature type="domain" description="EGF-like" evidence="7">
    <location>
        <begin position="3024"/>
        <end position="3057"/>
    </location>
</feature>
<feature type="compositionally biased region" description="Polar residues" evidence="5">
    <location>
        <begin position="2686"/>
        <end position="2695"/>
    </location>
</feature>
<dbReference type="PROSITE" id="PS01186">
    <property type="entry name" value="EGF_2"/>
    <property type="match status" value="1"/>
</dbReference>
<dbReference type="CDD" id="cd00054">
    <property type="entry name" value="EGF_CA"/>
    <property type="match status" value="1"/>
</dbReference>
<name>A0A1Q9DVC1_SYMMI</name>
<keyword evidence="3" id="KW-1015">Disulfide bond</keyword>
<feature type="zinc finger region" description="C3H1-type" evidence="4">
    <location>
        <begin position="559"/>
        <end position="587"/>
    </location>
</feature>
<feature type="transmembrane region" description="Helical" evidence="6">
    <location>
        <begin position="2448"/>
        <end position="2468"/>
    </location>
</feature>
<dbReference type="InterPro" id="IPR036397">
    <property type="entry name" value="RNaseH_sf"/>
</dbReference>
<evidence type="ECO:0000259" key="8">
    <source>
        <dbReference type="PROSITE" id="PS50103"/>
    </source>
</evidence>
<dbReference type="Gene3D" id="2.120.10.80">
    <property type="entry name" value="Kelch-type beta propeller"/>
    <property type="match status" value="1"/>
</dbReference>
<dbReference type="InterPro" id="IPR013103">
    <property type="entry name" value="RVT_2"/>
</dbReference>
<organism evidence="9 10">
    <name type="scientific">Symbiodinium microadriaticum</name>
    <name type="common">Dinoflagellate</name>
    <name type="synonym">Zooxanthella microadriatica</name>
    <dbReference type="NCBI Taxonomy" id="2951"/>
    <lineage>
        <taxon>Eukaryota</taxon>
        <taxon>Sar</taxon>
        <taxon>Alveolata</taxon>
        <taxon>Dinophyceae</taxon>
        <taxon>Suessiales</taxon>
        <taxon>Symbiodiniaceae</taxon>
        <taxon>Symbiodinium</taxon>
    </lineage>
</organism>
<feature type="compositionally biased region" description="Basic and acidic residues" evidence="5">
    <location>
        <begin position="1143"/>
        <end position="1153"/>
    </location>
</feature>
<dbReference type="EMBL" id="LSRX01000375">
    <property type="protein sequence ID" value="OLP99068.1"/>
    <property type="molecule type" value="Genomic_DNA"/>
</dbReference>
<gene>
    <name evidence="9" type="ORF">AK812_SmicGene18418</name>
</gene>
<feature type="region of interest" description="Disordered" evidence="5">
    <location>
        <begin position="611"/>
        <end position="647"/>
    </location>
</feature>
<dbReference type="OrthoDB" id="423561at2759"/>
<evidence type="ECO:0000313" key="10">
    <source>
        <dbReference type="Proteomes" id="UP000186817"/>
    </source>
</evidence>
<feature type="region of interest" description="Disordered" evidence="5">
    <location>
        <begin position="2607"/>
        <end position="2631"/>
    </location>
</feature>
<feature type="compositionally biased region" description="Low complexity" evidence="5">
    <location>
        <begin position="544"/>
        <end position="557"/>
    </location>
</feature>
<feature type="region of interest" description="Disordered" evidence="5">
    <location>
        <begin position="2551"/>
        <end position="2579"/>
    </location>
</feature>
<protein>
    <submittedName>
        <fullName evidence="9">Retrovirus-related Pol polyprotein from transposon TNT 1-94</fullName>
    </submittedName>
</protein>
<evidence type="ECO:0000256" key="5">
    <source>
        <dbReference type="SAM" id="MobiDB-lite"/>
    </source>
</evidence>
<evidence type="ECO:0000313" key="9">
    <source>
        <dbReference type="EMBL" id="OLP99068.1"/>
    </source>
</evidence>
<keyword evidence="4" id="KW-0479">Metal-binding</keyword>
<reference evidence="9 10" key="1">
    <citation type="submission" date="2016-02" db="EMBL/GenBank/DDBJ databases">
        <title>Genome analysis of coral dinoflagellate symbionts highlights evolutionary adaptations to a symbiotic lifestyle.</title>
        <authorList>
            <person name="Aranda M."/>
            <person name="Li Y."/>
            <person name="Liew Y.J."/>
            <person name="Baumgarten S."/>
            <person name="Simakov O."/>
            <person name="Wilson M."/>
            <person name="Piel J."/>
            <person name="Ashoor H."/>
            <person name="Bougouffa S."/>
            <person name="Bajic V.B."/>
            <person name="Ryu T."/>
            <person name="Ravasi T."/>
            <person name="Bayer T."/>
            <person name="Micklem G."/>
            <person name="Kim H."/>
            <person name="Bhak J."/>
            <person name="Lajeunesse T.C."/>
            <person name="Voolstra C.R."/>
        </authorList>
    </citation>
    <scope>NUCLEOTIDE SEQUENCE [LARGE SCALE GENOMIC DNA]</scope>
    <source>
        <strain evidence="9 10">CCMP2467</strain>
    </source>
</reference>
<feature type="region of interest" description="Disordered" evidence="5">
    <location>
        <begin position="1"/>
        <end position="30"/>
    </location>
</feature>
<feature type="compositionally biased region" description="Polar residues" evidence="5">
    <location>
        <begin position="1"/>
        <end position="10"/>
    </location>
</feature>
<feature type="transmembrane region" description="Helical" evidence="6">
    <location>
        <begin position="3334"/>
        <end position="3358"/>
    </location>
</feature>
<evidence type="ECO:0000256" key="2">
    <source>
        <dbReference type="ARBA" id="ARBA00022737"/>
    </source>
</evidence>
<feature type="compositionally biased region" description="Polar residues" evidence="5">
    <location>
        <begin position="2666"/>
        <end position="2677"/>
    </location>
</feature>
<feature type="compositionally biased region" description="Basic and acidic residues" evidence="5">
    <location>
        <begin position="2621"/>
        <end position="2631"/>
    </location>
</feature>
<feature type="region of interest" description="Disordered" evidence="5">
    <location>
        <begin position="2644"/>
        <end position="2702"/>
    </location>
</feature>
<feature type="disulfide bond" evidence="3">
    <location>
        <begin position="3062"/>
        <end position="3072"/>
    </location>
</feature>
<dbReference type="GO" id="GO:0003676">
    <property type="term" value="F:nucleic acid binding"/>
    <property type="evidence" value="ECO:0007669"/>
    <property type="project" value="InterPro"/>
</dbReference>
<accession>A0A1Q9DVC1</accession>
<evidence type="ECO:0000256" key="3">
    <source>
        <dbReference type="PROSITE-ProRule" id="PRU00076"/>
    </source>
</evidence>
<feature type="disulfide bond" evidence="3">
    <location>
        <begin position="3080"/>
        <end position="3089"/>
    </location>
</feature>
<dbReference type="GO" id="GO:0008270">
    <property type="term" value="F:zinc ion binding"/>
    <property type="evidence" value="ECO:0007669"/>
    <property type="project" value="UniProtKB-KW"/>
</dbReference>
<dbReference type="PANTHER" id="PTHR46093">
    <property type="entry name" value="ACYL-COA-BINDING DOMAIN-CONTAINING PROTEIN 5"/>
    <property type="match status" value="1"/>
</dbReference>
<dbReference type="Pfam" id="PF24681">
    <property type="entry name" value="Kelch_KLHDC2_KLHL20_DRC7"/>
    <property type="match status" value="1"/>
</dbReference>
<keyword evidence="6" id="KW-0812">Transmembrane</keyword>
<evidence type="ECO:0000259" key="7">
    <source>
        <dbReference type="PROSITE" id="PS50026"/>
    </source>
</evidence>
<evidence type="ECO:0000256" key="4">
    <source>
        <dbReference type="PROSITE-ProRule" id="PRU00723"/>
    </source>
</evidence>
<feature type="compositionally biased region" description="Low complexity" evidence="5">
    <location>
        <begin position="620"/>
        <end position="647"/>
    </location>
</feature>
<dbReference type="SMART" id="SM00181">
    <property type="entry name" value="EGF"/>
    <property type="match status" value="3"/>
</dbReference>
<feature type="compositionally biased region" description="Acidic residues" evidence="5">
    <location>
        <begin position="1161"/>
        <end position="1174"/>
    </location>
</feature>
<dbReference type="Proteomes" id="UP000186817">
    <property type="component" value="Unassembled WGS sequence"/>
</dbReference>
<dbReference type="CDD" id="cd09272">
    <property type="entry name" value="RNase_HI_RT_Ty1"/>
    <property type="match status" value="1"/>
</dbReference>
<feature type="region of interest" description="Disordered" evidence="5">
    <location>
        <begin position="185"/>
        <end position="208"/>
    </location>
</feature>
<feature type="region of interest" description="Disordered" evidence="5">
    <location>
        <begin position="2827"/>
        <end position="2846"/>
    </location>
</feature>
<dbReference type="InterPro" id="IPR043502">
    <property type="entry name" value="DNA/RNA_pol_sf"/>
</dbReference>
<comment type="caution">
    <text evidence="9">The sequence shown here is derived from an EMBL/GenBank/DDBJ whole genome shotgun (WGS) entry which is preliminary data.</text>
</comment>
<keyword evidence="1" id="KW-0880">Kelch repeat</keyword>
<feature type="region of interest" description="Disordered" evidence="5">
    <location>
        <begin position="1143"/>
        <end position="1193"/>
    </location>
</feature>
<keyword evidence="2" id="KW-0677">Repeat</keyword>
<dbReference type="InterPro" id="IPR000742">
    <property type="entry name" value="EGF"/>
</dbReference>
<evidence type="ECO:0000256" key="1">
    <source>
        <dbReference type="ARBA" id="ARBA00022441"/>
    </source>
</evidence>
<evidence type="ECO:0000256" key="6">
    <source>
        <dbReference type="SAM" id="Phobius"/>
    </source>
</evidence>
<comment type="caution">
    <text evidence="3">Lacks conserved residue(s) required for the propagation of feature annotation.</text>
</comment>
<dbReference type="PANTHER" id="PTHR46093:SF18">
    <property type="entry name" value="FIBRONECTIN TYPE-III DOMAIN-CONTAINING PROTEIN"/>
    <property type="match status" value="1"/>
</dbReference>
<feature type="domain" description="EGF-like" evidence="7">
    <location>
        <begin position="3058"/>
        <end position="3090"/>
    </location>
</feature>
<dbReference type="SUPFAM" id="SSF117281">
    <property type="entry name" value="Kelch motif"/>
    <property type="match status" value="1"/>
</dbReference>
<keyword evidence="10" id="KW-1185">Reference proteome</keyword>
<dbReference type="InterPro" id="IPR015915">
    <property type="entry name" value="Kelch-typ_b-propeller"/>
</dbReference>
<feature type="region of interest" description="Disordered" evidence="5">
    <location>
        <begin position="261"/>
        <end position="287"/>
    </location>
</feature>
<dbReference type="SUPFAM" id="SSF53098">
    <property type="entry name" value="Ribonuclease H-like"/>
    <property type="match status" value="1"/>
</dbReference>
<keyword evidence="6" id="KW-0472">Membrane</keyword>
<dbReference type="InterPro" id="IPR000571">
    <property type="entry name" value="Znf_CCCH"/>
</dbReference>
<dbReference type="PROSITE" id="PS50026">
    <property type="entry name" value="EGF_3"/>
    <property type="match status" value="2"/>
</dbReference>
<dbReference type="Gene3D" id="3.30.420.10">
    <property type="entry name" value="Ribonuclease H-like superfamily/Ribonuclease H"/>
    <property type="match status" value="1"/>
</dbReference>
<feature type="region of interest" description="Disordered" evidence="5">
    <location>
        <begin position="521"/>
        <end position="557"/>
    </location>
</feature>
<dbReference type="Pfam" id="PF07727">
    <property type="entry name" value="RVT_2"/>
    <property type="match status" value="1"/>
</dbReference>
<sequence>MASPAGNSSAPAVPALQQGMSPSNVMIEGEVRGPDYNQQALDPLRVPQQEYGTQDAMPTCNGVTPASVDDGALGVTIPQLASGVTAAMVTQDEQLRQLPMMGTVAAPAGSAEAGTGSVPRRNVFTGTARDEQGAADTRLFPQFMPSPLPGQSPVASRGATTTRAATWLSRLGDYLQKTVEVTSWTAHGSPGLPGPWQGRESQTPTARPSLPAASLMISSGEDRPPSSSGSAGISPELVQAEVAKQVQMAMGDLHEQLRQERERMAVESKQQAASSLPPPPGLQKGHDRDVMKDLEVKTLCEDQGNVSDGTSENNLLTSMARGIEALLRQQEQMGPRADRPETVKPGITDLPRLPEYQPMTGSIDLLNWLTHIQPIMEDLSDTSAAWWEGTLQDASRWYSSYSAASPLERLRRATAMMLSAVPAQVREEAIAMGNVGSLTLLCKLYAVYQPGGGVVEEVDIVEEKGLDRITMKVVKANSELSFRVSLIRSTLQVDVCPSLQSVTSFHQHLQAEMEQQARLSVTQGPGSGTPGLRAVTPAITSGDAGAPPSSTTPGSSPKSFVTGLCKFFQSEKGCRRGNTCRFPHTWSLLEKGARAKKCLACGATSHKVKECRAPGGGAAKQGAQRSSTTGVGETGSTSPTASSPGAAQRKVNFEDDGVIQSKVLQVLAEVQHMPMFKALIDCVRDCVSPVPERASSSRSALLDSGATHVLRTPRTSEEWSTARPVKVQLAGDSMAAMKQTEAGSLLTGDQLAQVIVPLGKVITNLGYELCWTANACELLGPGGDVLPLTVKNGCPEVSEEVAQSLICQLEEKQLLELEDVTQSSLRAIAKLKSSWWSHLKEYVAAGDVQEAHQALDKASFFDYKEVVKECMVTRIPRASIWDLMKELRVNRRARKRLLRASSWVLRWDSPAVEKVKDPMKHLMFYGDRVYVNMNTLLAENEFHDVWRVIQWAAINGRIGMLVSKDAMAKPLDQVVALPHRCKVHFLHALASAAREVHGGEAVRFFVEDWERVQRVWRGNDDPLASTWPPWTMCKHSRAYFDEMGLSDVSIGDSAVVCALRAARLSSDAAWRLHVAQNHQPFRRDCAVCVRNSAAGHQHRTTAHPMAYTLSVDVVGPLKGWGKSPDGKFFKYFVIGAMRIPRIGGKESPGDVRGHPIPPPEPEGEDQLSDDEPEDHGEVADGGGVDPSELEREDKQWKELMTSFKEPILTSTLYFAVPVNNKKAATMLPAVQRMVVDVKALGYPVTRIHSDRGGEFRGNLVRKWALSQGMWPTTTSGSDSAANGVAESGVRYLKRRARILLDTAGVSKDNWPTAIQYAAAQQRSEQLGSLPMMPVAYGTRVYVKTKRYKTGAVEDFGHHWTRGRYVGPSTDIRGGHVVLKDSGTFIQTTHVRITRDPPSLDEVAPAVIVEPEDKDVSCDTDPPLPPPPLPPPPRRVSFKAPAVHKLDAGYSQDEVLRDVPSDENVFEEEQQCLKYLRIGEIQYVEAIAEQMCNKSEYTDENCARLLALFAGTCGNLKVPRAPEGKGLIVGAYVHGGAFELTRYARDLPWVARYFNDFLLRKLKETRPQMTPSWTTLAIQMAEEVPKHRDSHNERGTYNYVMELKTGSSEGLWVQNRDDAQQVIGGTNPQDFRYEDLDGRSYEGALVDVTTSPAVFDPLIPHAYVKGNAAKWFLSAYTPQGAYKLGSRDLKYLKAIGFPLAQNDHVQDGPTGALETTPVLKAASLPSDLLLSGARSEDDEVEVVTVGDCEATLWNWAMYMEAPLEEEVGDGFPTGGINVRKVCASDDPGVELGGLTTAPGLLGEEEIETRDHVDMVQNVEYWSSVGLYDCPRIAKLEPEYVEGIEDIIKNAVESDVPLRHTYNVSPQEAKAVIQKWQPAIAKELGVVERGFKRVSVKDVVSLKQSCTVQELPSKLVYTVKPPSGEQGLGGEPMYCRRKARIVCCGNYAAADQEELYAGGAAAESLRCALTFTAKRRWRSGILDITGAFMLTPLPVGRGQVIYLIRPPTALVQLGLAEPDERWMLTHGMYGLRQSPKLWSSFRDQEMKKMVVEYEGKTWTLTQGTAEPNMWLLYPEGGSTTQEPDGLVLVYVDDILICGPDWLVQATATTVRGVWKASELEMLDVDHEIRFLGCEIAVTEGYDGIYIHQRPYIEEVLRHHSTPHTELSPIQAPKEMVSFEAREGEEPGTDEQVKQAQRACGELLWIAQRSRPDISFVVCAMGSLLTRAAPRCLAIASRLRSYLQRTKTLALSLRPTNEDFAIYTDSSFAPEGSKSHSGLVAVWLGAPVCWRSARQPFTCLSTAECELLAATEGLVMARSVESVLYQMKKDVGKIYLQVDNQAAVSLCKPSASSSWRTRHLRVRASYIHEQVENDQVVVSFVPGKNQWADLLTKSFPRQRLEELIGIWGFVDMTAGFSKVAMVRALIACMMVQTARAQEEEEPLALTMSLELYLMIAVFMIAAVAIWEFLWWCVDRADDTKGNNIDYHAVSVTYQPLVCYQDREVPVPVPDPSAWTYPLYVMCPFSADTGKEARTASEHEPLGNPNLQDLPLASAQSATDERGELQSTSLEPGQRLDADVLGAGGPLEQFGNVWWSERANDELRLQHMRPRSLPPADAATVGSDSADRSQSRRYDAAEFELSHGREPEYFNIASPDGGSRPGSVGDSRQDATVSESGTTRTLRGDYVQLSGDSGASATSRPRLRDGANYGAVPQGSNMRDATNVTQASVVTSPGIDRDQWATSVPAQDLVNFMTEGQRQDPLLIALVKRLEAEESVVLSLWLLPSDKTKKVQTEEWFQKLYGVSQMSRELNNEASPMASFRWATQPQVYSVAPPSEWSPDDASEGGTPRRQIVETQQYEDDDMLLDWTRKLDFDAYMEAWVSLLFPTEVPAGRQGHSLTSVDRQLVLFGGSTADGFDVNDVYTYDTSAGSWKQLPVAGAAPLPRKAHSALRHGRSLVVAGGCTSAAHCFSDVWRLDLASHSWSQRMTDSALQWRQREGHSAAFVGAQMFVFGGCQVSECFNDVEVLNTEEPCPDQCGGHGHCVENLYCQCTEPGFTGHDCLQPLACAMDCGSNGACGQNGRCVCSGGFSGATCETPPRCPGSPLPCSGRGECLPGGTCRQPLHQNIEDTDLKTWLEVRGYIEEKVGFMGKTHLARMVSKQLNSVEGLSTDTGGSSRLGVVHIFQLFQDDELLLTKVGKASWSLNLSANSVPLSTLLNVYAKSVPGARVELLGPTALPMQRTTRVSLCRFAHGWCRDLAGVEYLYTVRPSVHPDPITTADFGIAKANEDGHAGENLSPDCEDFCNWRGLCGAGVCYCQPGFSGRTCSNAKENTEGTVNILGTGLFVGSGFVASMATTLAMLSAQKGQKRAKEREAGYNI</sequence>
<feature type="disulfide bond" evidence="3">
    <location>
        <begin position="3028"/>
        <end position="3038"/>
    </location>
</feature>
<dbReference type="PROSITE" id="PS00022">
    <property type="entry name" value="EGF_1"/>
    <property type="match status" value="1"/>
</dbReference>